<organism evidence="1 2">
    <name type="scientific">Clavelina lepadiformis</name>
    <name type="common">Light-bulb sea squirt</name>
    <name type="synonym">Ascidia lepadiformis</name>
    <dbReference type="NCBI Taxonomy" id="159417"/>
    <lineage>
        <taxon>Eukaryota</taxon>
        <taxon>Metazoa</taxon>
        <taxon>Chordata</taxon>
        <taxon>Tunicata</taxon>
        <taxon>Ascidiacea</taxon>
        <taxon>Aplousobranchia</taxon>
        <taxon>Clavelinidae</taxon>
        <taxon>Clavelina</taxon>
    </lineage>
</organism>
<name>A0ABP0G1U2_CLALP</name>
<evidence type="ECO:0000313" key="2">
    <source>
        <dbReference type="Proteomes" id="UP001642483"/>
    </source>
</evidence>
<sequence length="280" mass="32697">MHRFIYSCPISLQIKIKLERYIAFLLKTPIHISTDTSLYKDTSNTPEGRLILNMLCIYKEERYTDKTSLDVDNAYLSDKTTFPGSSYSQLRGTNRTMPCGIPFMNLFRAEGPFSFVKKEIFGVTQVHHSKNICLITFKPKQSAEQMHFFKMRFMYRQFIHLYGGTEIGITVQDTRPQATALTLNPIPFETTLDEIAKITKQQWDKLLGQQFGHYRDFPEFHNSYLHLLIEDIKEENLPEKITINEKPVEIILPRTKRNKCNYYKAIRAHPRNDPTCAAKN</sequence>
<protein>
    <submittedName>
        <fullName evidence="1">Uncharacterized protein</fullName>
    </submittedName>
</protein>
<gene>
    <name evidence="1" type="ORF">CVLEPA_LOCUS15613</name>
</gene>
<accession>A0ABP0G1U2</accession>
<dbReference type="EMBL" id="CAWYQH010000098">
    <property type="protein sequence ID" value="CAK8684629.1"/>
    <property type="molecule type" value="Genomic_DNA"/>
</dbReference>
<reference evidence="1 2" key="1">
    <citation type="submission" date="2024-02" db="EMBL/GenBank/DDBJ databases">
        <authorList>
            <person name="Daric V."/>
            <person name="Darras S."/>
        </authorList>
    </citation>
    <scope>NUCLEOTIDE SEQUENCE [LARGE SCALE GENOMIC DNA]</scope>
</reference>
<dbReference type="Proteomes" id="UP001642483">
    <property type="component" value="Unassembled WGS sequence"/>
</dbReference>
<comment type="caution">
    <text evidence="1">The sequence shown here is derived from an EMBL/GenBank/DDBJ whole genome shotgun (WGS) entry which is preliminary data.</text>
</comment>
<proteinExistence type="predicted"/>
<evidence type="ECO:0000313" key="1">
    <source>
        <dbReference type="EMBL" id="CAK8684629.1"/>
    </source>
</evidence>
<keyword evidence="2" id="KW-1185">Reference proteome</keyword>